<gene>
    <name evidence="2" type="ORF">NBRC110019_05330</name>
</gene>
<evidence type="ECO:0000313" key="3">
    <source>
        <dbReference type="Proteomes" id="UP001143545"/>
    </source>
</evidence>
<keyword evidence="1" id="KW-0732">Signal</keyword>
<reference evidence="2" key="1">
    <citation type="submission" date="2022-07" db="EMBL/GenBank/DDBJ databases">
        <title>Taxonomy of Novel Oxalotrophic and Methylotrophic Bacteria.</title>
        <authorList>
            <person name="Sahin N."/>
            <person name="Tani A."/>
        </authorList>
    </citation>
    <scope>NUCLEOTIDE SEQUENCE</scope>
    <source>
        <strain evidence="2">AM327</strain>
    </source>
</reference>
<keyword evidence="3" id="KW-1185">Reference proteome</keyword>
<comment type="caution">
    <text evidence="2">The sequence shown here is derived from an EMBL/GenBank/DDBJ whole genome shotgun (WGS) entry which is preliminary data.</text>
</comment>
<organism evidence="2 3">
    <name type="scientific">Neptunitalea chrysea</name>
    <dbReference type="NCBI Taxonomy" id="1647581"/>
    <lineage>
        <taxon>Bacteria</taxon>
        <taxon>Pseudomonadati</taxon>
        <taxon>Bacteroidota</taxon>
        <taxon>Flavobacteriia</taxon>
        <taxon>Flavobacteriales</taxon>
        <taxon>Flavobacteriaceae</taxon>
        <taxon>Neptunitalea</taxon>
    </lineage>
</organism>
<evidence type="ECO:0000313" key="2">
    <source>
        <dbReference type="EMBL" id="GLB51494.1"/>
    </source>
</evidence>
<proteinExistence type="predicted"/>
<dbReference type="InterPro" id="IPR026444">
    <property type="entry name" value="Secre_tail"/>
</dbReference>
<dbReference type="Proteomes" id="UP001143545">
    <property type="component" value="Unassembled WGS sequence"/>
</dbReference>
<dbReference type="EMBL" id="BRVP01000003">
    <property type="protein sequence ID" value="GLB51494.1"/>
    <property type="molecule type" value="Genomic_DNA"/>
</dbReference>
<evidence type="ECO:0008006" key="4">
    <source>
        <dbReference type="Google" id="ProtNLM"/>
    </source>
</evidence>
<dbReference type="AlphaFoldDB" id="A0A9W6B555"/>
<evidence type="ECO:0000256" key="1">
    <source>
        <dbReference type="ARBA" id="ARBA00022729"/>
    </source>
</evidence>
<dbReference type="RefSeq" id="WP_281752082.1">
    <property type="nucleotide sequence ID" value="NZ_BRVP01000003.1"/>
</dbReference>
<dbReference type="NCBIfam" id="TIGR04183">
    <property type="entry name" value="Por_Secre_tail"/>
    <property type="match status" value="1"/>
</dbReference>
<sequence>MTKTTSESLTKKMLRYGALTTVIGGAAEANGQIVYTDINPDEGGAGLYYMLDIDNDGSTEFYIENSSTILYGIIPVNYLVGSVYNDVSILGDTYYISTASTSAGYPFALNQGAIISAGNSNWNDKYQMFNLNSCGGSVLGVGGNADEWCGVTDKYIGLKFKIGSDTHYGWARMDVTNPSSWLIKDYAYNATPGASLEAGQTVLGVQENFVSTVTIVGLNKTIALYNLPEETSYNVISVTGQSVLKGTIKGETYVIDNLSLNTGVYIVELIDVSTGASTRKKVII</sequence>
<accession>A0A9W6B555</accession>
<protein>
    <recommendedName>
        <fullName evidence="4">T9SS type A sorting domain-containing protein</fullName>
    </recommendedName>
</protein>
<name>A0A9W6B555_9FLAO</name>